<evidence type="ECO:0000256" key="1">
    <source>
        <dbReference type="SAM" id="MobiDB-lite"/>
    </source>
</evidence>
<organism evidence="2 3">
    <name type="scientific">Mycena metata</name>
    <dbReference type="NCBI Taxonomy" id="1033252"/>
    <lineage>
        <taxon>Eukaryota</taxon>
        <taxon>Fungi</taxon>
        <taxon>Dikarya</taxon>
        <taxon>Basidiomycota</taxon>
        <taxon>Agaricomycotina</taxon>
        <taxon>Agaricomycetes</taxon>
        <taxon>Agaricomycetidae</taxon>
        <taxon>Agaricales</taxon>
        <taxon>Marasmiineae</taxon>
        <taxon>Mycenaceae</taxon>
        <taxon>Mycena</taxon>
    </lineage>
</organism>
<dbReference type="Proteomes" id="UP001215598">
    <property type="component" value="Unassembled WGS sequence"/>
</dbReference>
<accession>A0AAD7IJ07</accession>
<proteinExistence type="predicted"/>
<sequence length="247" mass="26171">MSSTTTTETTTTSKRTSASYTATPPSSSSNLNSTAIPGNSTATPTSSAPFAASTFAMGPESHPAAARVRFDASCTLIPESTLLFGLNGGSKRPRMVTKSYSLPLWKKQKRGEDVEDGAESGGAHVVLKVALPSRRSLSPVTRAPRLSLFICACYLLSSLLPRPERNTDSLCVLASNHTKAPPLRRPGARATPRAPPRPPCPSSPRVSACAPSPLMRPLPLLPALPLPLPFPILLHRPAPPPTPRIRM</sequence>
<feature type="compositionally biased region" description="Pro residues" evidence="1">
    <location>
        <begin position="193"/>
        <end position="202"/>
    </location>
</feature>
<name>A0AAD7IJ07_9AGAR</name>
<dbReference type="EMBL" id="JARKIB010000088">
    <property type="protein sequence ID" value="KAJ7744209.1"/>
    <property type="molecule type" value="Genomic_DNA"/>
</dbReference>
<keyword evidence="3" id="KW-1185">Reference proteome</keyword>
<evidence type="ECO:0000313" key="3">
    <source>
        <dbReference type="Proteomes" id="UP001215598"/>
    </source>
</evidence>
<gene>
    <name evidence="2" type="ORF">B0H16DRAFT_996075</name>
</gene>
<feature type="region of interest" description="Disordered" evidence="1">
    <location>
        <begin position="178"/>
        <end position="208"/>
    </location>
</feature>
<reference evidence="2" key="1">
    <citation type="submission" date="2023-03" db="EMBL/GenBank/DDBJ databases">
        <title>Massive genome expansion in bonnet fungi (Mycena s.s.) driven by repeated elements and novel gene families across ecological guilds.</title>
        <authorList>
            <consortium name="Lawrence Berkeley National Laboratory"/>
            <person name="Harder C.B."/>
            <person name="Miyauchi S."/>
            <person name="Viragh M."/>
            <person name="Kuo A."/>
            <person name="Thoen E."/>
            <person name="Andreopoulos B."/>
            <person name="Lu D."/>
            <person name="Skrede I."/>
            <person name="Drula E."/>
            <person name="Henrissat B."/>
            <person name="Morin E."/>
            <person name="Kohler A."/>
            <person name="Barry K."/>
            <person name="LaButti K."/>
            <person name="Morin E."/>
            <person name="Salamov A."/>
            <person name="Lipzen A."/>
            <person name="Mereny Z."/>
            <person name="Hegedus B."/>
            <person name="Baldrian P."/>
            <person name="Stursova M."/>
            <person name="Weitz H."/>
            <person name="Taylor A."/>
            <person name="Grigoriev I.V."/>
            <person name="Nagy L.G."/>
            <person name="Martin F."/>
            <person name="Kauserud H."/>
        </authorList>
    </citation>
    <scope>NUCLEOTIDE SEQUENCE</scope>
    <source>
        <strain evidence="2">CBHHK182m</strain>
    </source>
</reference>
<evidence type="ECO:0000313" key="2">
    <source>
        <dbReference type="EMBL" id="KAJ7744209.1"/>
    </source>
</evidence>
<comment type="caution">
    <text evidence="2">The sequence shown here is derived from an EMBL/GenBank/DDBJ whole genome shotgun (WGS) entry which is preliminary data.</text>
</comment>
<dbReference type="AlphaFoldDB" id="A0AAD7IJ07"/>
<feature type="region of interest" description="Disordered" evidence="1">
    <location>
        <begin position="1"/>
        <end position="46"/>
    </location>
</feature>
<protein>
    <submittedName>
        <fullName evidence="2">Uncharacterized protein</fullName>
    </submittedName>
</protein>